<accession>A0A1I0R4Q3</accession>
<evidence type="ECO:0000256" key="6">
    <source>
        <dbReference type="ARBA" id="ARBA00023002"/>
    </source>
</evidence>
<dbReference type="EMBL" id="FOJG01000001">
    <property type="protein sequence ID" value="SEW35433.1"/>
    <property type="molecule type" value="Genomic_DNA"/>
</dbReference>
<dbReference type="InterPro" id="IPR004852">
    <property type="entry name" value="Di-haem_cyt_c_peroxidsae"/>
</dbReference>
<evidence type="ECO:0000313" key="12">
    <source>
        <dbReference type="Proteomes" id="UP000199310"/>
    </source>
</evidence>
<keyword evidence="3 9" id="KW-0479">Metal-binding</keyword>
<dbReference type="OrthoDB" id="9805202at2"/>
<dbReference type="Proteomes" id="UP000199310">
    <property type="component" value="Unassembled WGS sequence"/>
</dbReference>
<evidence type="ECO:0000256" key="7">
    <source>
        <dbReference type="ARBA" id="ARBA00023004"/>
    </source>
</evidence>
<comment type="cofactor">
    <cofactor evidence="8">
        <name>heme</name>
        <dbReference type="ChEBI" id="CHEBI:30413"/>
    </cofactor>
    <text evidence="8">Binds 2 heme groups.</text>
</comment>
<evidence type="ECO:0000256" key="1">
    <source>
        <dbReference type="ARBA" id="ARBA00004418"/>
    </source>
</evidence>
<dbReference type="InterPro" id="IPR009056">
    <property type="entry name" value="Cyt_c-like_dom"/>
</dbReference>
<feature type="binding site" description="axial binding residue" evidence="9">
    <location>
        <position position="231"/>
    </location>
    <ligand>
        <name>heme c</name>
        <dbReference type="ChEBI" id="CHEBI:61717"/>
        <label>2</label>
    </ligand>
    <ligandPart>
        <name>Fe</name>
        <dbReference type="ChEBI" id="CHEBI:18248"/>
    </ligandPart>
</feature>
<dbReference type="Gene3D" id="1.10.760.10">
    <property type="entry name" value="Cytochrome c-like domain"/>
    <property type="match status" value="2"/>
</dbReference>
<feature type="binding site" description="covalent" evidence="8">
    <location>
        <position position="77"/>
    </location>
    <ligand>
        <name>heme c</name>
        <dbReference type="ChEBI" id="CHEBI:61717"/>
        <label>1</label>
    </ligand>
</feature>
<feature type="binding site" description="covalent" evidence="8">
    <location>
        <position position="230"/>
    </location>
    <ligand>
        <name>heme c</name>
        <dbReference type="ChEBI" id="CHEBI:61717"/>
        <label>2</label>
    </ligand>
</feature>
<dbReference type="STRING" id="29529.SAMN04488122_2243"/>
<feature type="domain" description="Cytochrome c" evidence="10">
    <location>
        <begin position="203"/>
        <end position="342"/>
    </location>
</feature>
<proteinExistence type="predicted"/>
<gene>
    <name evidence="11" type="ORF">SAMN04488122_2243</name>
</gene>
<evidence type="ECO:0000259" key="10">
    <source>
        <dbReference type="PROSITE" id="PS51007"/>
    </source>
</evidence>
<evidence type="ECO:0000256" key="3">
    <source>
        <dbReference type="ARBA" id="ARBA00022723"/>
    </source>
</evidence>
<dbReference type="AlphaFoldDB" id="A0A1I0R4Q3"/>
<protein>
    <submittedName>
        <fullName evidence="11">Cytochrome c peroxidase</fullName>
    </submittedName>
</protein>
<dbReference type="InterPro" id="IPR036909">
    <property type="entry name" value="Cyt_c-like_dom_sf"/>
</dbReference>
<keyword evidence="6" id="KW-0560">Oxidoreductase</keyword>
<feature type="binding site" description="covalent" evidence="8">
    <location>
        <position position="74"/>
    </location>
    <ligand>
        <name>heme c</name>
        <dbReference type="ChEBI" id="CHEBI:61717"/>
        <label>1</label>
    </ligand>
</feature>
<dbReference type="GO" id="GO:0004130">
    <property type="term" value="F:cytochrome-c peroxidase activity"/>
    <property type="evidence" value="ECO:0007669"/>
    <property type="project" value="TreeGrafter"/>
</dbReference>
<keyword evidence="2 8" id="KW-0349">Heme</keyword>
<dbReference type="GO" id="GO:0020037">
    <property type="term" value="F:heme binding"/>
    <property type="evidence" value="ECO:0007669"/>
    <property type="project" value="InterPro"/>
</dbReference>
<evidence type="ECO:0000256" key="8">
    <source>
        <dbReference type="PIRSR" id="PIRSR000294-1"/>
    </source>
</evidence>
<dbReference type="GO" id="GO:0046872">
    <property type="term" value="F:metal ion binding"/>
    <property type="evidence" value="ECO:0007669"/>
    <property type="project" value="UniProtKB-KW"/>
</dbReference>
<evidence type="ECO:0000256" key="5">
    <source>
        <dbReference type="ARBA" id="ARBA00022764"/>
    </source>
</evidence>
<keyword evidence="12" id="KW-1185">Reference proteome</keyword>
<dbReference type="PANTHER" id="PTHR30600">
    <property type="entry name" value="CYTOCHROME C PEROXIDASE-RELATED"/>
    <property type="match status" value="1"/>
</dbReference>
<dbReference type="PIRSF" id="PIRSF000294">
    <property type="entry name" value="Cytochrome-c_peroxidase"/>
    <property type="match status" value="1"/>
</dbReference>
<evidence type="ECO:0000256" key="4">
    <source>
        <dbReference type="ARBA" id="ARBA00022729"/>
    </source>
</evidence>
<feature type="binding site" description="covalent" evidence="8">
    <location>
        <position position="227"/>
    </location>
    <ligand>
        <name>heme c</name>
        <dbReference type="ChEBI" id="CHEBI:61717"/>
        <label>2</label>
    </ligand>
</feature>
<reference evidence="12" key="1">
    <citation type="submission" date="2016-10" db="EMBL/GenBank/DDBJ databases">
        <authorList>
            <person name="Varghese N."/>
            <person name="Submissions S."/>
        </authorList>
    </citation>
    <scope>NUCLEOTIDE SEQUENCE [LARGE SCALE GENOMIC DNA]</scope>
    <source>
        <strain evidence="12">DSM 3695</strain>
    </source>
</reference>
<dbReference type="PROSITE" id="PS51007">
    <property type="entry name" value="CYTC"/>
    <property type="match status" value="1"/>
</dbReference>
<dbReference type="Pfam" id="PF03150">
    <property type="entry name" value="CCP_MauG"/>
    <property type="match status" value="1"/>
</dbReference>
<dbReference type="GO" id="GO:0042597">
    <property type="term" value="C:periplasmic space"/>
    <property type="evidence" value="ECO:0007669"/>
    <property type="project" value="UniProtKB-SubCell"/>
</dbReference>
<dbReference type="GO" id="GO:0009055">
    <property type="term" value="F:electron transfer activity"/>
    <property type="evidence" value="ECO:0007669"/>
    <property type="project" value="InterPro"/>
</dbReference>
<evidence type="ECO:0000256" key="9">
    <source>
        <dbReference type="PIRSR" id="PIRSR000294-2"/>
    </source>
</evidence>
<dbReference type="RefSeq" id="WP_089894570.1">
    <property type="nucleotide sequence ID" value="NZ_FOJG01000001.1"/>
</dbReference>
<dbReference type="InterPro" id="IPR026259">
    <property type="entry name" value="MauG/Cytc_peroxidase"/>
</dbReference>
<feature type="binding site" description="axial binding residue" evidence="9">
    <location>
        <position position="78"/>
    </location>
    <ligand>
        <name>heme c</name>
        <dbReference type="ChEBI" id="CHEBI:61717"/>
        <label>1</label>
    </ligand>
    <ligandPart>
        <name>Fe</name>
        <dbReference type="ChEBI" id="CHEBI:18248"/>
    </ligandPart>
</feature>
<name>A0A1I0R4Q3_9BACT</name>
<comment type="PTM">
    <text evidence="8">Binds 2 heme groups per subunit.</text>
</comment>
<dbReference type="SUPFAM" id="SSF46626">
    <property type="entry name" value="Cytochrome c"/>
    <property type="match status" value="2"/>
</dbReference>
<dbReference type="PANTHER" id="PTHR30600:SF10">
    <property type="entry name" value="BLL6722 PROTEIN"/>
    <property type="match status" value="1"/>
</dbReference>
<keyword evidence="11" id="KW-0575">Peroxidase</keyword>
<organism evidence="11 12">
    <name type="scientific">Chitinophaga arvensicola</name>
    <dbReference type="NCBI Taxonomy" id="29529"/>
    <lineage>
        <taxon>Bacteria</taxon>
        <taxon>Pseudomonadati</taxon>
        <taxon>Bacteroidota</taxon>
        <taxon>Chitinophagia</taxon>
        <taxon>Chitinophagales</taxon>
        <taxon>Chitinophagaceae</taxon>
        <taxon>Chitinophaga</taxon>
    </lineage>
</organism>
<evidence type="ECO:0000256" key="2">
    <source>
        <dbReference type="ARBA" id="ARBA00022617"/>
    </source>
</evidence>
<dbReference type="InterPro" id="IPR051395">
    <property type="entry name" value="Cytochrome_c_Peroxidase/MauG"/>
</dbReference>
<evidence type="ECO:0000313" key="11">
    <source>
        <dbReference type="EMBL" id="SEW35433.1"/>
    </source>
</evidence>
<sequence length="357" mass="39802">MKKCWWLIWSGVLALSFLSGRVSYAPQPYVLEYPASFGHRINTPADNPLTKEGVYLGRLLFYEKQLSAGNKISCGTCHEQQRAFTDGKTFSTGVDDVPTDRNAMSLVNLLWVRNFFWDGRAPGLELQAITPLTAPHEMGQPLEVAAQKLQQSTLYPGLFNAAFGSDQISGDRITKALAQFERTLISADSRYDQYLEGRYQPDSAALRGLQLFSTAPAPEKKIRGANCTHCHGGPKFYIELYHNNGLDSLPRDAGREKQTGVAADRGRFRVPTLRNIALTAPYMHDGRFNSLEEVLDHYSEHIVSSASLSPVLRQTSNEAGGNSLRLTKREQKDIIAFLHLLTDSSFINNPNFSNPFN</sequence>
<keyword evidence="7 9" id="KW-0408">Iron</keyword>
<keyword evidence="4" id="KW-0732">Signal</keyword>
<comment type="subcellular location">
    <subcellularLocation>
        <location evidence="1">Periplasm</location>
    </subcellularLocation>
</comment>
<keyword evidence="5" id="KW-0574">Periplasm</keyword>